<evidence type="ECO:0000313" key="2">
    <source>
        <dbReference type="EMBL" id="MBD2847353.1"/>
    </source>
</evidence>
<dbReference type="EMBL" id="JACXIZ010000036">
    <property type="protein sequence ID" value="MBD2847353.1"/>
    <property type="molecule type" value="Genomic_DNA"/>
</dbReference>
<sequence>MKGVVFTSFIEMVEQKFSLEIADRVITGAQLPSGGSYTSVGTYDYREMLALVGQLSAATGLAEGALVRVFGEYLFRELVAMHPEFLQRNQGVFAFLEKVDSYIHVEVRKLYPDAELPRFESGYVDEATFYMEYRSSRPFADLAEGLIHGAIHYYGESIEVRREALDGEAPTAARFVLCRGRDARG</sequence>
<proteinExistence type="predicted"/>
<dbReference type="InterPro" id="IPR024096">
    <property type="entry name" value="NO_sig/Golgi_transp_ligand-bd"/>
</dbReference>
<evidence type="ECO:0000259" key="1">
    <source>
        <dbReference type="Pfam" id="PF07700"/>
    </source>
</evidence>
<dbReference type="Gene3D" id="3.90.1520.10">
    <property type="entry name" value="H-NOX domain"/>
    <property type="match status" value="1"/>
</dbReference>
<reference evidence="2" key="1">
    <citation type="submission" date="2020-09" db="EMBL/GenBank/DDBJ databases">
        <title>A novel bacterium of genus Paenibacillus, isolated from South China Sea.</title>
        <authorList>
            <person name="Huang H."/>
            <person name="Mo K."/>
            <person name="Hu Y."/>
        </authorList>
    </citation>
    <scope>NUCLEOTIDE SEQUENCE</scope>
    <source>
        <strain evidence="2">IB182496</strain>
    </source>
</reference>
<dbReference type="Pfam" id="PF07700">
    <property type="entry name" value="HNOB"/>
    <property type="match status" value="1"/>
</dbReference>
<feature type="domain" description="Heme NO-binding" evidence="1">
    <location>
        <begin position="2"/>
        <end position="161"/>
    </location>
</feature>
<dbReference type="AlphaFoldDB" id="A0A927GT91"/>
<dbReference type="Proteomes" id="UP000621560">
    <property type="component" value="Unassembled WGS sequence"/>
</dbReference>
<dbReference type="GO" id="GO:0020037">
    <property type="term" value="F:heme binding"/>
    <property type="evidence" value="ECO:0007669"/>
    <property type="project" value="InterPro"/>
</dbReference>
<organism evidence="2 3">
    <name type="scientific">Paenibacillus sabuli</name>
    <dbReference type="NCBI Taxonomy" id="2772509"/>
    <lineage>
        <taxon>Bacteria</taxon>
        <taxon>Bacillati</taxon>
        <taxon>Bacillota</taxon>
        <taxon>Bacilli</taxon>
        <taxon>Bacillales</taxon>
        <taxon>Paenibacillaceae</taxon>
        <taxon>Paenibacillus</taxon>
    </lineage>
</organism>
<comment type="caution">
    <text evidence="2">The sequence shown here is derived from an EMBL/GenBank/DDBJ whole genome shotgun (WGS) entry which is preliminary data.</text>
</comment>
<dbReference type="SUPFAM" id="SSF111126">
    <property type="entry name" value="Ligand-binding domain in the NO signalling and Golgi transport"/>
    <property type="match status" value="1"/>
</dbReference>
<name>A0A927GT91_9BACL</name>
<accession>A0A927GT91</accession>
<evidence type="ECO:0000313" key="3">
    <source>
        <dbReference type="Proteomes" id="UP000621560"/>
    </source>
</evidence>
<dbReference type="InterPro" id="IPR038158">
    <property type="entry name" value="H-NOX_domain_sf"/>
</dbReference>
<protein>
    <submittedName>
        <fullName evidence="2">Heme NO-binding domain-containing protein</fullName>
    </submittedName>
</protein>
<dbReference type="RefSeq" id="WP_190920460.1">
    <property type="nucleotide sequence ID" value="NZ_JACXIZ010000036.1"/>
</dbReference>
<keyword evidence="3" id="KW-1185">Reference proteome</keyword>
<gene>
    <name evidence="2" type="ORF">IDH44_19300</name>
</gene>
<dbReference type="InterPro" id="IPR011644">
    <property type="entry name" value="Heme_NO-bd"/>
</dbReference>